<dbReference type="GO" id="GO:0005737">
    <property type="term" value="C:cytoplasm"/>
    <property type="evidence" value="ECO:0007669"/>
    <property type="project" value="TreeGrafter"/>
</dbReference>
<dbReference type="EMBL" id="BBIO01000002">
    <property type="protein sequence ID" value="GAK44015.1"/>
    <property type="molecule type" value="Genomic_DNA"/>
</dbReference>
<dbReference type="STRING" id="1333998.M2A_0514"/>
<evidence type="ECO:0000256" key="3">
    <source>
        <dbReference type="ARBA" id="ARBA00030757"/>
    </source>
</evidence>
<dbReference type="PANTHER" id="PTHR11579:SF18">
    <property type="entry name" value="PROTEIN-L-ISOASPARTATE O-METHYLTRANSFERASE"/>
    <property type="match status" value="1"/>
</dbReference>
<organism evidence="4 5">
    <name type="scientific">Tepidicaulis marinus</name>
    <dbReference type="NCBI Taxonomy" id="1333998"/>
    <lineage>
        <taxon>Bacteria</taxon>
        <taxon>Pseudomonadati</taxon>
        <taxon>Pseudomonadota</taxon>
        <taxon>Alphaproteobacteria</taxon>
        <taxon>Hyphomicrobiales</taxon>
        <taxon>Parvibaculaceae</taxon>
        <taxon>Tepidicaulis</taxon>
    </lineage>
</organism>
<dbReference type="CDD" id="cd02440">
    <property type="entry name" value="AdoMet_MTases"/>
    <property type="match status" value="1"/>
</dbReference>
<dbReference type="AlphaFoldDB" id="A0A081B7J7"/>
<evidence type="ECO:0000313" key="5">
    <source>
        <dbReference type="Proteomes" id="UP000028702"/>
    </source>
</evidence>
<evidence type="ECO:0000256" key="1">
    <source>
        <dbReference type="ARBA" id="ARBA00005369"/>
    </source>
</evidence>
<accession>A0A081B7J7</accession>
<reference evidence="4 5" key="1">
    <citation type="submission" date="2014-07" db="EMBL/GenBank/DDBJ databases">
        <title>Tepidicaulis marinum gen. nov., sp. nov., a novel marine bacterium denitrifying nitrate to nitrous oxide strictly under microaerobic conditions.</title>
        <authorList>
            <person name="Takeuchi M."/>
            <person name="Yamagishi T."/>
            <person name="Kamagata Y."/>
            <person name="Oshima K."/>
            <person name="Hattori M."/>
            <person name="Katayama T."/>
            <person name="Hanada S."/>
            <person name="Tamaki H."/>
            <person name="Marumo K."/>
            <person name="Maeda H."/>
            <person name="Nedachi M."/>
            <person name="Iwasaki W."/>
            <person name="Suwa Y."/>
            <person name="Sakata S."/>
        </authorList>
    </citation>
    <scope>NUCLEOTIDE SEQUENCE [LARGE SCALE GENOMIC DNA]</scope>
    <source>
        <strain evidence="4 5">MA2</strain>
    </source>
</reference>
<dbReference type="Proteomes" id="UP000028702">
    <property type="component" value="Unassembled WGS sequence"/>
</dbReference>
<evidence type="ECO:0000313" key="4">
    <source>
        <dbReference type="EMBL" id="GAK44015.1"/>
    </source>
</evidence>
<keyword evidence="5" id="KW-1185">Reference proteome</keyword>
<dbReference type="InterPro" id="IPR029063">
    <property type="entry name" value="SAM-dependent_MTases_sf"/>
</dbReference>
<dbReference type="eggNOG" id="COG2518">
    <property type="taxonomic scope" value="Bacteria"/>
</dbReference>
<protein>
    <recommendedName>
        <fullName evidence="2">Protein-L-isoaspartate O-methyltransferase</fullName>
    </recommendedName>
    <alternativeName>
        <fullName evidence="3">Protein L-isoaspartyl methyltransferase</fullName>
    </alternativeName>
</protein>
<evidence type="ECO:0000256" key="2">
    <source>
        <dbReference type="ARBA" id="ARBA00013346"/>
    </source>
</evidence>
<comment type="similarity">
    <text evidence="1">Belongs to the methyltransferase superfamily. L-isoaspartyl/D-aspartyl protein methyltransferase family.</text>
</comment>
<dbReference type="Pfam" id="PF01135">
    <property type="entry name" value="PCMT"/>
    <property type="match status" value="1"/>
</dbReference>
<dbReference type="SUPFAM" id="SSF53335">
    <property type="entry name" value="S-adenosyl-L-methionine-dependent methyltransferases"/>
    <property type="match status" value="1"/>
</dbReference>
<name>A0A081B7J7_9HYPH</name>
<dbReference type="InterPro" id="IPR000682">
    <property type="entry name" value="PCMT"/>
</dbReference>
<proteinExistence type="inferred from homology"/>
<dbReference type="PANTHER" id="PTHR11579">
    <property type="entry name" value="PROTEIN-L-ISOASPARTATE O-METHYLTRANSFERASE"/>
    <property type="match status" value="1"/>
</dbReference>
<gene>
    <name evidence="4" type="ORF">M2A_0514</name>
</gene>
<dbReference type="Gene3D" id="3.40.50.150">
    <property type="entry name" value="Vaccinia Virus protein VP39"/>
    <property type="match status" value="1"/>
</dbReference>
<dbReference type="GO" id="GO:0004719">
    <property type="term" value="F:protein-L-isoaspartate (D-aspartate) O-methyltransferase activity"/>
    <property type="evidence" value="ECO:0007669"/>
    <property type="project" value="InterPro"/>
</dbReference>
<comment type="caution">
    <text evidence="4">The sequence shown here is derived from an EMBL/GenBank/DDBJ whole genome shotgun (WGS) entry which is preliminary data.</text>
</comment>
<sequence length="221" mass="23882">MADYTDARLNMVDSQLRTSGVTDPRVLDVTQEVPREIFVPAALRPVAYLDGDLRVTGAGETPRFLMRPYSFGKLLELAIIREDDVVLDIGTATGYSAAVLAKLAETVVAVESDEELAGKATANLDTLGITNAAVVTGALEAGYAKGGPYDVIVLEGAVERLPADLLDQLKENGRLVTIFHENGRSRGRIYTKRRGTVTFRDAFDGSAELLPGFERSEGFVF</sequence>
<dbReference type="RefSeq" id="WP_045442594.1">
    <property type="nucleotide sequence ID" value="NZ_BBIO01000002.1"/>
</dbReference>